<dbReference type="OrthoDB" id="2742726at2759"/>
<dbReference type="AlphaFoldDB" id="A0A1Y2IY71"/>
<keyword evidence="2" id="KW-1185">Reference proteome</keyword>
<evidence type="ECO:0000313" key="1">
    <source>
        <dbReference type="EMBL" id="OSD05171.1"/>
    </source>
</evidence>
<sequence>MGGSCKRLYVHSLESDGPPAALLSPAGDSTFVTDPEGLKQATVQYFERLFQRTPRKTSSKPWMDTPAIQQIRGRTSDHPFQWPRPLSLNEFRALLRKGNPRPSPGPDLWEKWCVKALSDAALSLVLDLINYEIIATQPGVQARDLTSFLAQIDAYAHRHNLTLFVLRRDQRKGFDRLEPEGFYDAVRAYGLPPTLIDLDRSAQDSVPYQVKTAHGLTQPFVLSGITQQGGPFSPLKSTLTTSMVTYWLEDLSPPDGLLHISTYQSRASRPHIPDDDLSLATQMCEAMDDSLILRTSLKATQSAALLAERFQAAYGWETNWIKSLLYVARPPDDLPVNITMPSVDQADPDSPAIISHPVPVTTTFFDFLRVMINDPQTQADKIRRLIEDFTFPNLQTRLPITALRRILSQCLISRIRPYLSYQPIPRPVADELDRLLARRVHEYLGFPFQFNHHLLFAPLPDFGFDFPSIARINDSAAIQGLIRDLNHHVSTFRTMARITLADWTCMFNDCRSPLEGTAIRSFQRLNRRL</sequence>
<proteinExistence type="predicted"/>
<reference evidence="1 2" key="1">
    <citation type="journal article" date="2015" name="Biotechnol. Biofuels">
        <title>Enhanced degradation of softwood versus hardwood by the white-rot fungus Pycnoporus coccineus.</title>
        <authorList>
            <person name="Couturier M."/>
            <person name="Navarro D."/>
            <person name="Chevret D."/>
            <person name="Henrissat B."/>
            <person name="Piumi F."/>
            <person name="Ruiz-Duenas F.J."/>
            <person name="Martinez A.T."/>
            <person name="Grigoriev I.V."/>
            <person name="Riley R."/>
            <person name="Lipzen A."/>
            <person name="Berrin J.G."/>
            <person name="Master E.R."/>
            <person name="Rosso M.N."/>
        </authorList>
    </citation>
    <scope>NUCLEOTIDE SEQUENCE [LARGE SCALE GENOMIC DNA]</scope>
    <source>
        <strain evidence="1 2">BRFM310</strain>
    </source>
</reference>
<feature type="non-terminal residue" evidence="1">
    <location>
        <position position="529"/>
    </location>
</feature>
<organism evidence="1 2">
    <name type="scientific">Trametes coccinea (strain BRFM310)</name>
    <name type="common">Pycnoporus coccineus</name>
    <dbReference type="NCBI Taxonomy" id="1353009"/>
    <lineage>
        <taxon>Eukaryota</taxon>
        <taxon>Fungi</taxon>
        <taxon>Dikarya</taxon>
        <taxon>Basidiomycota</taxon>
        <taxon>Agaricomycotina</taxon>
        <taxon>Agaricomycetes</taxon>
        <taxon>Polyporales</taxon>
        <taxon>Polyporaceae</taxon>
        <taxon>Trametes</taxon>
    </lineage>
</organism>
<name>A0A1Y2IY71_TRAC3</name>
<protein>
    <submittedName>
        <fullName evidence="1">Uncharacterized protein</fullName>
    </submittedName>
</protein>
<dbReference type="Proteomes" id="UP000193067">
    <property type="component" value="Unassembled WGS sequence"/>
</dbReference>
<accession>A0A1Y2IY71</accession>
<gene>
    <name evidence="1" type="ORF">PYCCODRAFT_1362579</name>
</gene>
<dbReference type="EMBL" id="KZ084094">
    <property type="protein sequence ID" value="OSD05171.1"/>
    <property type="molecule type" value="Genomic_DNA"/>
</dbReference>
<evidence type="ECO:0000313" key="2">
    <source>
        <dbReference type="Proteomes" id="UP000193067"/>
    </source>
</evidence>